<protein>
    <recommendedName>
        <fullName evidence="3">alanine--glyoxylate transaminase</fullName>
        <ecNumber evidence="3">2.6.1.44</ecNumber>
    </recommendedName>
</protein>
<dbReference type="GO" id="GO:0004760">
    <property type="term" value="F:L-serine-pyruvate transaminase activity"/>
    <property type="evidence" value="ECO:0007669"/>
    <property type="project" value="TreeGrafter"/>
</dbReference>
<evidence type="ECO:0000256" key="6">
    <source>
        <dbReference type="ARBA" id="ARBA00022898"/>
    </source>
</evidence>
<evidence type="ECO:0000256" key="5">
    <source>
        <dbReference type="ARBA" id="ARBA00022679"/>
    </source>
</evidence>
<evidence type="ECO:0000256" key="3">
    <source>
        <dbReference type="ARBA" id="ARBA00013049"/>
    </source>
</evidence>
<dbReference type="PIRSF" id="PIRSF000524">
    <property type="entry name" value="SPT"/>
    <property type="match status" value="1"/>
</dbReference>
<dbReference type="PhylomeDB" id="A0A0D2WKZ8"/>
<dbReference type="SUPFAM" id="SSF53383">
    <property type="entry name" value="PLP-dependent transferases"/>
    <property type="match status" value="1"/>
</dbReference>
<evidence type="ECO:0000313" key="12">
    <source>
        <dbReference type="EMBL" id="KJE90423.1"/>
    </source>
</evidence>
<dbReference type="InterPro" id="IPR015422">
    <property type="entry name" value="PyrdxlP-dep_Trfase_small"/>
</dbReference>
<name>A0A0D2WKZ8_CAPO3</name>
<dbReference type="InterPro" id="IPR015421">
    <property type="entry name" value="PyrdxlP-dep_Trfase_major"/>
</dbReference>
<dbReference type="InParanoid" id="A0A0D2WKZ8"/>
<dbReference type="GO" id="GO:0005777">
    <property type="term" value="C:peroxisome"/>
    <property type="evidence" value="ECO:0007669"/>
    <property type="project" value="TreeGrafter"/>
</dbReference>
<dbReference type="AlphaFoldDB" id="A0A0D2WKZ8"/>
<dbReference type="PANTHER" id="PTHR21152:SF24">
    <property type="entry name" value="ALANINE--GLYOXYLATE AMINOTRANSFERASE 1"/>
    <property type="match status" value="1"/>
</dbReference>
<comment type="similarity">
    <text evidence="2 9">Belongs to the class-V pyridoxal-phosphate-dependent aminotransferase family.</text>
</comment>
<keyword evidence="4 12" id="KW-0032">Aminotransferase</keyword>
<feature type="binding site" evidence="7">
    <location>
        <position position="355"/>
    </location>
    <ligand>
        <name>substrate</name>
    </ligand>
</feature>
<dbReference type="PROSITE" id="PS00595">
    <property type="entry name" value="AA_TRANSFER_CLASS_5"/>
    <property type="match status" value="1"/>
</dbReference>
<dbReference type="STRING" id="595528.A0A0D2WKZ8"/>
<dbReference type="OrthoDB" id="7403325at2759"/>
<dbReference type="InterPro" id="IPR000192">
    <property type="entry name" value="Aminotrans_V_dom"/>
</dbReference>
<dbReference type="InterPro" id="IPR020578">
    <property type="entry name" value="Aminotrans_V_PyrdxlP_BS"/>
</dbReference>
<dbReference type="PANTHER" id="PTHR21152">
    <property type="entry name" value="AMINOTRANSFERASE CLASS V"/>
    <property type="match status" value="1"/>
</dbReference>
<proteinExistence type="inferred from homology"/>
<dbReference type="InterPro" id="IPR024169">
    <property type="entry name" value="SP_NH2Trfase/AEP_transaminase"/>
</dbReference>
<dbReference type="Proteomes" id="UP000008743">
    <property type="component" value="Unassembled WGS sequence"/>
</dbReference>
<accession>A0A0D2WKZ8</accession>
<dbReference type="Gene3D" id="3.40.640.10">
    <property type="entry name" value="Type I PLP-dependent aspartate aminotransferase-like (Major domain)"/>
    <property type="match status" value="1"/>
</dbReference>
<dbReference type="RefSeq" id="XP_004364606.1">
    <property type="nucleotide sequence ID" value="XM_004364549.2"/>
</dbReference>
<evidence type="ECO:0000256" key="4">
    <source>
        <dbReference type="ARBA" id="ARBA00022576"/>
    </source>
</evidence>
<keyword evidence="6 8" id="KW-0663">Pyridoxal phosphate</keyword>
<dbReference type="Gene3D" id="3.90.1150.10">
    <property type="entry name" value="Aspartate Aminotransferase, domain 1"/>
    <property type="match status" value="1"/>
</dbReference>
<dbReference type="EC" id="2.6.1.44" evidence="3"/>
<evidence type="ECO:0000259" key="11">
    <source>
        <dbReference type="Pfam" id="PF00266"/>
    </source>
</evidence>
<dbReference type="FunFam" id="3.40.640.10:FF:000027">
    <property type="entry name" value="Serine--pyruvate aminotransferase, mitochondrial"/>
    <property type="match status" value="1"/>
</dbReference>
<keyword evidence="5 12" id="KW-0808">Transferase</keyword>
<evidence type="ECO:0000256" key="1">
    <source>
        <dbReference type="ARBA" id="ARBA00001933"/>
    </source>
</evidence>
<feature type="domain" description="Aminotransferase class V" evidence="11">
    <location>
        <begin position="30"/>
        <end position="344"/>
    </location>
</feature>
<evidence type="ECO:0000256" key="2">
    <source>
        <dbReference type="ARBA" id="ARBA00009236"/>
    </source>
</evidence>
<comment type="cofactor">
    <cofactor evidence="1 8 10">
        <name>pyridoxal 5'-phosphate</name>
        <dbReference type="ChEBI" id="CHEBI:597326"/>
    </cofactor>
</comment>
<organism evidence="12 13">
    <name type="scientific">Capsaspora owczarzaki (strain ATCC 30864)</name>
    <dbReference type="NCBI Taxonomy" id="595528"/>
    <lineage>
        <taxon>Eukaryota</taxon>
        <taxon>Filasterea</taxon>
        <taxon>Capsaspora</taxon>
    </lineage>
</organism>
<evidence type="ECO:0000256" key="8">
    <source>
        <dbReference type="PIRSR" id="PIRSR000524-50"/>
    </source>
</evidence>
<keyword evidence="13" id="KW-1185">Reference proteome</keyword>
<dbReference type="InterPro" id="IPR015424">
    <property type="entry name" value="PyrdxlP-dep_Trfase"/>
</dbReference>
<reference evidence="13" key="1">
    <citation type="submission" date="2011-02" db="EMBL/GenBank/DDBJ databases">
        <title>The Genome Sequence of Capsaspora owczarzaki ATCC 30864.</title>
        <authorList>
            <person name="Russ C."/>
            <person name="Cuomo C."/>
            <person name="Burger G."/>
            <person name="Gray M.W."/>
            <person name="Holland P.W.H."/>
            <person name="King N."/>
            <person name="Lang F.B.F."/>
            <person name="Roger A.J."/>
            <person name="Ruiz-Trillo I."/>
            <person name="Young S.K."/>
            <person name="Zeng Q."/>
            <person name="Gargeya S."/>
            <person name="Alvarado L."/>
            <person name="Berlin A."/>
            <person name="Chapman S.B."/>
            <person name="Chen Z."/>
            <person name="Freedman E."/>
            <person name="Gellesch M."/>
            <person name="Goldberg J."/>
            <person name="Griggs A."/>
            <person name="Gujja S."/>
            <person name="Heilman E."/>
            <person name="Heiman D."/>
            <person name="Howarth C."/>
            <person name="Mehta T."/>
            <person name="Neiman D."/>
            <person name="Pearson M."/>
            <person name="Roberts A."/>
            <person name="Saif S."/>
            <person name="Shea T."/>
            <person name="Shenoy N."/>
            <person name="Sisk P."/>
            <person name="Stolte C."/>
            <person name="Sykes S."/>
            <person name="White J."/>
            <person name="Yandava C."/>
            <person name="Haas B."/>
            <person name="Nusbaum C."/>
            <person name="Birren B."/>
        </authorList>
    </citation>
    <scope>NUCLEOTIDE SEQUENCE</scope>
    <source>
        <strain evidence="13">ATCC 30864</strain>
    </source>
</reference>
<feature type="modified residue" description="N6-(pyridoxal phosphate)lysine" evidence="8">
    <location>
        <position position="198"/>
    </location>
</feature>
<gene>
    <name evidence="12" type="ORF">CAOG_001738</name>
</gene>
<dbReference type="Pfam" id="PF00266">
    <property type="entry name" value="Aminotran_5"/>
    <property type="match status" value="1"/>
</dbReference>
<dbReference type="eggNOG" id="KOG2862">
    <property type="taxonomic scope" value="Eukaryota"/>
</dbReference>
<dbReference type="OMA" id="GSDRVYH"/>
<evidence type="ECO:0000256" key="9">
    <source>
        <dbReference type="RuleBase" id="RU004075"/>
    </source>
</evidence>
<dbReference type="GO" id="GO:0019265">
    <property type="term" value="P:glycine biosynthetic process, by transamination of glyoxylate"/>
    <property type="evidence" value="ECO:0007669"/>
    <property type="project" value="TreeGrafter"/>
</dbReference>
<dbReference type="GO" id="GO:0008453">
    <property type="term" value="F:alanine-glyoxylate transaminase activity"/>
    <property type="evidence" value="ECO:0007669"/>
    <property type="project" value="UniProtKB-EC"/>
</dbReference>
<evidence type="ECO:0000256" key="7">
    <source>
        <dbReference type="PIRSR" id="PIRSR000524-1"/>
    </source>
</evidence>
<sequence>MSASKSPLVMIPGPTELDASVLEALGEPSMAHADPRLIEHFGRSLELMRDVFQCKAGQPLILTASGTIGWDVIAANLVEPGQRALVVTNGYFGDRFRDCLEAYGVATTALTSQPGTAPTVDEITAALSAAGSSHFSLVTLTHVDTSSGVLTDIKACAAAIRAAQPNALIAVDGVCSIGGEELRMDEWGVDVAFTASQKAIGCPAGLALMVLGERAMAAFNDRVARKVPVTGWYASLANWLPIMKAYEARQPSYFATPAVNLIVALHKALDNLVGFPGGLSALFARQVLASDAFKAGIAAMGLTLVPKTHASAAHLLSAIRFPQGVGAGDLVPKVRARGAVITGGLLAPIKTEYFRVGHMGVSALQASRDDLLVTLRAIEGALIELGVAGVTAGAAEAAFNSVLRK</sequence>
<evidence type="ECO:0000313" key="13">
    <source>
        <dbReference type="Proteomes" id="UP000008743"/>
    </source>
</evidence>
<evidence type="ECO:0000256" key="10">
    <source>
        <dbReference type="RuleBase" id="RU004504"/>
    </source>
</evidence>
<dbReference type="EMBL" id="KE346361">
    <property type="protein sequence ID" value="KJE90423.1"/>
    <property type="molecule type" value="Genomic_DNA"/>
</dbReference>